<proteinExistence type="predicted"/>
<gene>
    <name evidence="2" type="ORF">V5O48_009752</name>
</gene>
<dbReference type="EMBL" id="JBAHYK010000655">
    <property type="protein sequence ID" value="KAL0572217.1"/>
    <property type="molecule type" value="Genomic_DNA"/>
</dbReference>
<protein>
    <submittedName>
        <fullName evidence="2">Uncharacterized protein</fullName>
    </submittedName>
</protein>
<reference evidence="2 3" key="1">
    <citation type="submission" date="2024-02" db="EMBL/GenBank/DDBJ databases">
        <title>A draft genome for the cacao thread blight pathogen Marasmius crinis-equi.</title>
        <authorList>
            <person name="Cohen S.P."/>
            <person name="Baruah I.K."/>
            <person name="Amoako-Attah I."/>
            <person name="Bukari Y."/>
            <person name="Meinhardt L.W."/>
            <person name="Bailey B.A."/>
        </authorList>
    </citation>
    <scope>NUCLEOTIDE SEQUENCE [LARGE SCALE GENOMIC DNA]</scope>
    <source>
        <strain evidence="2 3">GH-76</strain>
    </source>
</reference>
<sequence>MANDLSASMMALAALWMETVLYGLYTCLFFICLYILLCVNPKRNSTPKVNIPLLLSAFAMYLLCTAHMAVDFHRAILAFTGSSDAKAYYSRFWDRANTIRQAIYVSNNLIADSVVVYRLYALWNYKWKVAVIPVVMLFTTSLCGYIGVWKYSRIQPGPLADAYVENIVVWGQALFGLSLATNITGTALVAGRIWWVGRLVEITGYNEWEVKRLRRATAMVIESGALYSLSFLIFIVLYALDMRGAMNIAFDALVQITGIAPTLIIVRVALVSAAGESKSTPSVQSSRNPLIPLRVQHI</sequence>
<dbReference type="Proteomes" id="UP001465976">
    <property type="component" value="Unassembled WGS sequence"/>
</dbReference>
<comment type="caution">
    <text evidence="2">The sequence shown here is derived from an EMBL/GenBank/DDBJ whole genome shotgun (WGS) entry which is preliminary data.</text>
</comment>
<feature type="transmembrane region" description="Helical" evidence="1">
    <location>
        <begin position="169"/>
        <end position="195"/>
    </location>
</feature>
<name>A0ABR3FAB5_9AGAR</name>
<organism evidence="2 3">
    <name type="scientific">Marasmius crinis-equi</name>
    <dbReference type="NCBI Taxonomy" id="585013"/>
    <lineage>
        <taxon>Eukaryota</taxon>
        <taxon>Fungi</taxon>
        <taxon>Dikarya</taxon>
        <taxon>Basidiomycota</taxon>
        <taxon>Agaricomycotina</taxon>
        <taxon>Agaricomycetes</taxon>
        <taxon>Agaricomycetidae</taxon>
        <taxon>Agaricales</taxon>
        <taxon>Marasmiineae</taxon>
        <taxon>Marasmiaceae</taxon>
        <taxon>Marasmius</taxon>
    </lineage>
</organism>
<evidence type="ECO:0000313" key="3">
    <source>
        <dbReference type="Proteomes" id="UP001465976"/>
    </source>
</evidence>
<keyword evidence="3" id="KW-1185">Reference proteome</keyword>
<feature type="transmembrane region" description="Helical" evidence="1">
    <location>
        <begin position="20"/>
        <end position="39"/>
    </location>
</feature>
<feature type="transmembrane region" description="Helical" evidence="1">
    <location>
        <begin position="127"/>
        <end position="149"/>
    </location>
</feature>
<feature type="transmembrane region" description="Helical" evidence="1">
    <location>
        <begin position="216"/>
        <end position="240"/>
    </location>
</feature>
<evidence type="ECO:0000313" key="2">
    <source>
        <dbReference type="EMBL" id="KAL0572217.1"/>
    </source>
</evidence>
<accession>A0ABR3FAB5</accession>
<feature type="transmembrane region" description="Helical" evidence="1">
    <location>
        <begin position="102"/>
        <end position="120"/>
    </location>
</feature>
<feature type="transmembrane region" description="Helical" evidence="1">
    <location>
        <begin position="51"/>
        <end position="70"/>
    </location>
</feature>
<evidence type="ECO:0000256" key="1">
    <source>
        <dbReference type="SAM" id="Phobius"/>
    </source>
</evidence>
<keyword evidence="1" id="KW-0812">Transmembrane</keyword>
<feature type="transmembrane region" description="Helical" evidence="1">
    <location>
        <begin position="252"/>
        <end position="270"/>
    </location>
</feature>
<keyword evidence="1" id="KW-1133">Transmembrane helix</keyword>
<keyword evidence="1" id="KW-0472">Membrane</keyword>